<dbReference type="InterPro" id="IPR017208">
    <property type="entry name" value="UCP037442_abhydr"/>
</dbReference>
<organism evidence="2 3">
    <name type="scientific">Saccharopolyspora taberi</name>
    <dbReference type="NCBI Taxonomy" id="60895"/>
    <lineage>
        <taxon>Bacteria</taxon>
        <taxon>Bacillati</taxon>
        <taxon>Actinomycetota</taxon>
        <taxon>Actinomycetes</taxon>
        <taxon>Pseudonocardiales</taxon>
        <taxon>Pseudonocardiaceae</taxon>
        <taxon>Saccharopolyspora</taxon>
    </lineage>
</organism>
<reference evidence="2 3" key="1">
    <citation type="journal article" date="2019" name="Int. J. Syst. Evol. Microbiol.">
        <title>The Global Catalogue of Microorganisms (GCM) 10K type strain sequencing project: providing services to taxonomists for standard genome sequencing and annotation.</title>
        <authorList>
            <consortium name="The Broad Institute Genomics Platform"/>
            <consortium name="The Broad Institute Genome Sequencing Center for Infectious Disease"/>
            <person name="Wu L."/>
            <person name="Ma J."/>
        </authorList>
    </citation>
    <scope>NUCLEOTIDE SEQUENCE [LARGE SCALE GENOMIC DNA]</scope>
    <source>
        <strain evidence="2 3">JCM 9383</strain>
    </source>
</reference>
<dbReference type="InterPro" id="IPR050266">
    <property type="entry name" value="AB_hydrolase_sf"/>
</dbReference>
<dbReference type="InterPro" id="IPR029058">
    <property type="entry name" value="AB_hydrolase_fold"/>
</dbReference>
<protein>
    <submittedName>
        <fullName evidence="2">Alpha/beta fold hydrolase</fullName>
    </submittedName>
</protein>
<dbReference type="PANTHER" id="PTHR43798">
    <property type="entry name" value="MONOACYLGLYCEROL LIPASE"/>
    <property type="match status" value="1"/>
</dbReference>
<dbReference type="PANTHER" id="PTHR43798:SF33">
    <property type="entry name" value="HYDROLASE, PUTATIVE (AFU_ORTHOLOGUE AFUA_2G14860)-RELATED"/>
    <property type="match status" value="1"/>
</dbReference>
<dbReference type="PIRSF" id="PIRSF037442">
    <property type="entry name" value="UCP037442_abhydr"/>
    <property type="match status" value="1"/>
</dbReference>
<dbReference type="GO" id="GO:0016787">
    <property type="term" value="F:hydrolase activity"/>
    <property type="evidence" value="ECO:0007669"/>
    <property type="project" value="UniProtKB-KW"/>
</dbReference>
<feature type="domain" description="Serine aminopeptidase S33" evidence="1">
    <location>
        <begin position="52"/>
        <end position="159"/>
    </location>
</feature>
<evidence type="ECO:0000313" key="2">
    <source>
        <dbReference type="EMBL" id="GAA2805587.1"/>
    </source>
</evidence>
<gene>
    <name evidence="2" type="ORF">GCM10010470_46040</name>
</gene>
<sequence length="309" mass="33245">MSEPARADDTPDEDKPVVASGFPALEAIEVTTADNARFVVRVRAQDDPGAPAVLVLPAMAMKAKFYYPLVKALHAEGLSVATADLRAQGESTPSLAESPNFGYREIVETDLPAITEAVAKRFPEAPLYVFGHSLGGQTALLYAAANSDRVSGLCLFATGSVYWRAFPVKRQPSVLIGGRIIGLVSKLRGHWPGGMFVPAPVAGRVMTDWCFQNLTGRYRLGGSKLDYAPLLRELSVPVLAISLDNDELGPRTNVDFLCSRIPNAKVTRWHWDETSGVVGNLGHFAWIKDSTAVAAKVAPWITGEAELSA</sequence>
<dbReference type="Gene3D" id="3.40.50.1820">
    <property type="entry name" value="alpha/beta hydrolase"/>
    <property type="match status" value="1"/>
</dbReference>
<dbReference type="RefSeq" id="WP_344682964.1">
    <property type="nucleotide sequence ID" value="NZ_BAAAUX010000019.1"/>
</dbReference>
<name>A0ABN3VJ62_9PSEU</name>
<dbReference type="Pfam" id="PF12146">
    <property type="entry name" value="Hydrolase_4"/>
    <property type="match status" value="1"/>
</dbReference>
<dbReference type="Proteomes" id="UP001500979">
    <property type="component" value="Unassembled WGS sequence"/>
</dbReference>
<evidence type="ECO:0000259" key="1">
    <source>
        <dbReference type="Pfam" id="PF12146"/>
    </source>
</evidence>
<dbReference type="InterPro" id="IPR022742">
    <property type="entry name" value="Hydrolase_4"/>
</dbReference>
<dbReference type="SUPFAM" id="SSF53474">
    <property type="entry name" value="alpha/beta-Hydrolases"/>
    <property type="match status" value="1"/>
</dbReference>
<proteinExistence type="predicted"/>
<keyword evidence="2" id="KW-0378">Hydrolase</keyword>
<keyword evidence="3" id="KW-1185">Reference proteome</keyword>
<dbReference type="EMBL" id="BAAAUX010000019">
    <property type="protein sequence ID" value="GAA2805587.1"/>
    <property type="molecule type" value="Genomic_DNA"/>
</dbReference>
<comment type="caution">
    <text evidence="2">The sequence shown here is derived from an EMBL/GenBank/DDBJ whole genome shotgun (WGS) entry which is preliminary data.</text>
</comment>
<evidence type="ECO:0000313" key="3">
    <source>
        <dbReference type="Proteomes" id="UP001500979"/>
    </source>
</evidence>
<accession>A0ABN3VJ62</accession>